<gene>
    <name evidence="2" type="ORF">SAMN05421544_1228</name>
</gene>
<dbReference type="STRING" id="1071918.SAMN05421544_1228"/>
<name>A0A1G7FE17_9FLAO</name>
<keyword evidence="3" id="KW-1185">Reference proteome</keyword>
<accession>A0A1G7FE17</accession>
<organism evidence="2 3">
    <name type="scientific">Riemerella columbipharyngis</name>
    <dbReference type="NCBI Taxonomy" id="1071918"/>
    <lineage>
        <taxon>Bacteria</taxon>
        <taxon>Pseudomonadati</taxon>
        <taxon>Bacteroidota</taxon>
        <taxon>Flavobacteriia</taxon>
        <taxon>Flavobacteriales</taxon>
        <taxon>Weeksellaceae</taxon>
        <taxon>Riemerella</taxon>
    </lineage>
</organism>
<sequence length="100" mass="11433">MLPNESVAKSVALNVANEMCKKSNTLENTDTMQLQDLKEHLQDSKDHINTLKERVAALIKDKERLQQEKDNWEHRYNVAQAEIQQLKNMLSLGDTRAGEG</sequence>
<proteinExistence type="predicted"/>
<feature type="coiled-coil region" evidence="1">
    <location>
        <begin position="34"/>
        <end position="89"/>
    </location>
</feature>
<protein>
    <submittedName>
        <fullName evidence="2">Uncharacterized protein</fullName>
    </submittedName>
</protein>
<dbReference type="Proteomes" id="UP000198517">
    <property type="component" value="Unassembled WGS sequence"/>
</dbReference>
<dbReference type="EMBL" id="FNAS01000022">
    <property type="protein sequence ID" value="SDE74122.1"/>
    <property type="molecule type" value="Genomic_DNA"/>
</dbReference>
<evidence type="ECO:0000313" key="2">
    <source>
        <dbReference type="EMBL" id="SDE74122.1"/>
    </source>
</evidence>
<reference evidence="2 3" key="1">
    <citation type="submission" date="2016-10" db="EMBL/GenBank/DDBJ databases">
        <authorList>
            <person name="de Groot N.N."/>
        </authorList>
    </citation>
    <scope>NUCLEOTIDE SEQUENCE [LARGE SCALE GENOMIC DNA]</scope>
    <source>
        <strain evidence="2 3">DSM 24015</strain>
    </source>
</reference>
<evidence type="ECO:0000313" key="3">
    <source>
        <dbReference type="Proteomes" id="UP000198517"/>
    </source>
</evidence>
<dbReference type="AlphaFoldDB" id="A0A1G7FE17"/>
<evidence type="ECO:0000256" key="1">
    <source>
        <dbReference type="SAM" id="Coils"/>
    </source>
</evidence>
<dbReference type="RefSeq" id="WP_092737847.1">
    <property type="nucleotide sequence ID" value="NZ_FNAS01000022.1"/>
</dbReference>
<keyword evidence="1" id="KW-0175">Coiled coil</keyword>